<organism evidence="5 6">
    <name type="scientific">Achromobacter spanius</name>
    <dbReference type="NCBI Taxonomy" id="217203"/>
    <lineage>
        <taxon>Bacteria</taxon>
        <taxon>Pseudomonadati</taxon>
        <taxon>Pseudomonadota</taxon>
        <taxon>Betaproteobacteria</taxon>
        <taxon>Burkholderiales</taxon>
        <taxon>Alcaligenaceae</taxon>
        <taxon>Achromobacter</taxon>
    </lineage>
</organism>
<dbReference type="Pfam" id="PF18029">
    <property type="entry name" value="Glyoxalase_6"/>
    <property type="match status" value="1"/>
</dbReference>
<dbReference type="InterPro" id="IPR037523">
    <property type="entry name" value="VOC_core"/>
</dbReference>
<dbReference type="InterPro" id="IPR016181">
    <property type="entry name" value="Acyl_CoA_acyltransferase"/>
</dbReference>
<feature type="domain" description="N-acetyltransferase" evidence="3">
    <location>
        <begin position="143"/>
        <end position="285"/>
    </location>
</feature>
<evidence type="ECO:0000313" key="5">
    <source>
        <dbReference type="EMBL" id="PPA77969.1"/>
    </source>
</evidence>
<keyword evidence="2" id="KW-0012">Acyltransferase</keyword>
<protein>
    <submittedName>
        <fullName evidence="5">GNAT family N-acetyltransferase</fullName>
    </submittedName>
</protein>
<dbReference type="InterPro" id="IPR000182">
    <property type="entry name" value="GNAT_dom"/>
</dbReference>
<dbReference type="InterPro" id="IPR029068">
    <property type="entry name" value="Glyas_Bleomycin-R_OHBP_Dase"/>
</dbReference>
<proteinExistence type="predicted"/>
<dbReference type="RefSeq" id="WP_104141916.1">
    <property type="nucleotide sequence ID" value="NZ_PREU01000001.1"/>
</dbReference>
<dbReference type="InterPro" id="IPR041581">
    <property type="entry name" value="Glyoxalase_6"/>
</dbReference>
<dbReference type="GO" id="GO:0016747">
    <property type="term" value="F:acyltransferase activity, transferring groups other than amino-acyl groups"/>
    <property type="evidence" value="ECO:0007669"/>
    <property type="project" value="InterPro"/>
</dbReference>
<feature type="domain" description="VOC" evidence="4">
    <location>
        <begin position="1"/>
        <end position="130"/>
    </location>
</feature>
<dbReference type="PROSITE" id="PS51819">
    <property type="entry name" value="VOC"/>
    <property type="match status" value="1"/>
</dbReference>
<dbReference type="Proteomes" id="UP000239990">
    <property type="component" value="Unassembled WGS sequence"/>
</dbReference>
<keyword evidence="1 5" id="KW-0808">Transferase</keyword>
<reference evidence="5 6" key="1">
    <citation type="submission" date="2018-02" db="EMBL/GenBank/DDBJ databases">
        <title>Draft Genome of Achromobacter spanius stain 6.</title>
        <authorList>
            <person name="Gunasekera T.S."/>
            <person name="Radwan O."/>
            <person name="Ruiz O.N."/>
        </authorList>
    </citation>
    <scope>NUCLEOTIDE SEQUENCE [LARGE SCALE GENOMIC DNA]</scope>
    <source>
        <strain evidence="5 6">6</strain>
    </source>
</reference>
<dbReference type="Gene3D" id="3.10.180.10">
    <property type="entry name" value="2,3-Dihydroxybiphenyl 1,2-Dioxygenase, domain 1"/>
    <property type="match status" value="1"/>
</dbReference>
<evidence type="ECO:0000313" key="6">
    <source>
        <dbReference type="Proteomes" id="UP000239990"/>
    </source>
</evidence>
<dbReference type="SUPFAM" id="SSF55729">
    <property type="entry name" value="Acyl-CoA N-acyltransferases (Nat)"/>
    <property type="match status" value="1"/>
</dbReference>
<sequence>MQLLVNIDVPDLEHAIVFYERAFGLTLHRRLGPKAAEMLGANAPIYLLEKAAGTSAAGASGAAGAAAPSRDYARHWTPVHLDVVVPDVDRAVDQAVAAGATLEGHAATHAWGRIAHLSDPYGHGICLLQFLGRGYDEITGDQVRTLPVSASDFDALADIRVQAMRDSLERVGRFDPARARERLRANFHPDCTWWIEHAGKRVGFYALRPDGQGLRLDHLYLVAAAQGQGLGGRVLQRVLGDADSQGLPVSVGALRGSDSNRFYRRHGFVQTAESEWDIDYLRPAPGHAA</sequence>
<name>A0A2S5GY88_9BURK</name>
<dbReference type="EMBL" id="PREU01000001">
    <property type="protein sequence ID" value="PPA77969.1"/>
    <property type="molecule type" value="Genomic_DNA"/>
</dbReference>
<dbReference type="InterPro" id="IPR050832">
    <property type="entry name" value="Bact_Acetyltransf"/>
</dbReference>
<evidence type="ECO:0000256" key="2">
    <source>
        <dbReference type="ARBA" id="ARBA00023315"/>
    </source>
</evidence>
<dbReference type="PANTHER" id="PTHR43877">
    <property type="entry name" value="AMINOALKYLPHOSPHONATE N-ACETYLTRANSFERASE-RELATED-RELATED"/>
    <property type="match status" value="1"/>
</dbReference>
<dbReference type="SUPFAM" id="SSF54593">
    <property type="entry name" value="Glyoxalase/Bleomycin resistance protein/Dihydroxybiphenyl dioxygenase"/>
    <property type="match status" value="1"/>
</dbReference>
<evidence type="ECO:0000256" key="1">
    <source>
        <dbReference type="ARBA" id="ARBA00022679"/>
    </source>
</evidence>
<dbReference type="Pfam" id="PF13508">
    <property type="entry name" value="Acetyltransf_7"/>
    <property type="match status" value="1"/>
</dbReference>
<evidence type="ECO:0000259" key="3">
    <source>
        <dbReference type="PROSITE" id="PS51186"/>
    </source>
</evidence>
<gene>
    <name evidence="5" type="ORF">C4E15_01390</name>
</gene>
<accession>A0A2S5GY88</accession>
<dbReference type="AlphaFoldDB" id="A0A2S5GY88"/>
<dbReference type="PROSITE" id="PS51186">
    <property type="entry name" value="GNAT"/>
    <property type="match status" value="1"/>
</dbReference>
<comment type="caution">
    <text evidence="5">The sequence shown here is derived from an EMBL/GenBank/DDBJ whole genome shotgun (WGS) entry which is preliminary data.</text>
</comment>
<dbReference type="CDD" id="cd04301">
    <property type="entry name" value="NAT_SF"/>
    <property type="match status" value="1"/>
</dbReference>
<dbReference type="OrthoDB" id="5522469at2"/>
<dbReference type="Gene3D" id="3.40.630.30">
    <property type="match status" value="1"/>
</dbReference>
<evidence type="ECO:0000259" key="4">
    <source>
        <dbReference type="PROSITE" id="PS51819"/>
    </source>
</evidence>